<dbReference type="InterPro" id="IPR036388">
    <property type="entry name" value="WH-like_DNA-bd_sf"/>
</dbReference>
<protein>
    <submittedName>
        <fullName evidence="7">Uncharacterized protein</fullName>
    </submittedName>
</protein>
<dbReference type="FunCoup" id="A0A402CTU6">
    <property type="interactions" value="36"/>
</dbReference>
<dbReference type="Pfam" id="PF04542">
    <property type="entry name" value="Sigma70_r2"/>
    <property type="match status" value="1"/>
</dbReference>
<dbReference type="InterPro" id="IPR013324">
    <property type="entry name" value="RNA_pol_sigma_r3/r4-like"/>
</dbReference>
<dbReference type="SUPFAM" id="SSF88659">
    <property type="entry name" value="Sigma3 and sigma4 domains of RNA polymerase sigma factors"/>
    <property type="match status" value="1"/>
</dbReference>
<dbReference type="InterPro" id="IPR013249">
    <property type="entry name" value="RNA_pol_sigma70_r4_t2"/>
</dbReference>
<dbReference type="GO" id="GO:0016987">
    <property type="term" value="F:sigma factor activity"/>
    <property type="evidence" value="ECO:0007669"/>
    <property type="project" value="UniProtKB-KW"/>
</dbReference>
<keyword evidence="3" id="KW-0731">Sigma factor</keyword>
<evidence type="ECO:0000256" key="4">
    <source>
        <dbReference type="ARBA" id="ARBA00023125"/>
    </source>
</evidence>
<dbReference type="CDD" id="cd06171">
    <property type="entry name" value="Sigma70_r4"/>
    <property type="match status" value="1"/>
</dbReference>
<dbReference type="NCBIfam" id="TIGR02937">
    <property type="entry name" value="sigma70-ECF"/>
    <property type="match status" value="1"/>
</dbReference>
<dbReference type="Gene3D" id="1.10.1740.10">
    <property type="match status" value="1"/>
</dbReference>
<evidence type="ECO:0000256" key="2">
    <source>
        <dbReference type="ARBA" id="ARBA00023015"/>
    </source>
</evidence>
<dbReference type="Proteomes" id="UP000287394">
    <property type="component" value="Chromosome"/>
</dbReference>
<dbReference type="InterPro" id="IPR014284">
    <property type="entry name" value="RNA_pol_sigma-70_dom"/>
</dbReference>
<accession>A0A402CTU6</accession>
<keyword evidence="8" id="KW-1185">Reference proteome</keyword>
<reference evidence="7 8" key="1">
    <citation type="journal article" date="2019" name="Int. J. Syst. Evol. Microbiol.">
        <title>Capsulimonas corticalis gen. nov., sp. nov., an aerobic capsulated bacterium, of a novel bacterial order, Capsulimonadales ord. nov., of the class Armatimonadia of the phylum Armatimonadetes.</title>
        <authorList>
            <person name="Li J."/>
            <person name="Kudo C."/>
            <person name="Tonouchi A."/>
        </authorList>
    </citation>
    <scope>NUCLEOTIDE SEQUENCE [LARGE SCALE GENOMIC DNA]</scope>
    <source>
        <strain evidence="7 8">AX-7</strain>
    </source>
</reference>
<evidence type="ECO:0000313" key="7">
    <source>
        <dbReference type="EMBL" id="BDI28750.1"/>
    </source>
</evidence>
<keyword evidence="5" id="KW-0804">Transcription</keyword>
<gene>
    <name evidence="7" type="ORF">CCAX7_008010</name>
</gene>
<keyword evidence="4" id="KW-0238">DNA-binding</keyword>
<evidence type="ECO:0000256" key="1">
    <source>
        <dbReference type="ARBA" id="ARBA00010641"/>
    </source>
</evidence>
<dbReference type="AlphaFoldDB" id="A0A402CTU6"/>
<dbReference type="PANTHER" id="PTHR43133">
    <property type="entry name" value="RNA POLYMERASE ECF-TYPE SIGMA FACTO"/>
    <property type="match status" value="1"/>
</dbReference>
<name>A0A402CTU6_9BACT</name>
<dbReference type="SUPFAM" id="SSF88946">
    <property type="entry name" value="Sigma2 domain of RNA polymerase sigma factors"/>
    <property type="match status" value="1"/>
</dbReference>
<evidence type="ECO:0000256" key="5">
    <source>
        <dbReference type="ARBA" id="ARBA00023163"/>
    </source>
</evidence>
<dbReference type="KEGG" id="ccot:CCAX7_008010"/>
<dbReference type="PANTHER" id="PTHR43133:SF8">
    <property type="entry name" value="RNA POLYMERASE SIGMA FACTOR HI_1459-RELATED"/>
    <property type="match status" value="1"/>
</dbReference>
<comment type="similarity">
    <text evidence="1">Belongs to the sigma-70 factor family. ECF subfamily.</text>
</comment>
<dbReference type="Gene3D" id="2.50.20.10">
    <property type="entry name" value="Lipoprotein localisation LolA/LolB/LppX"/>
    <property type="match status" value="1"/>
</dbReference>
<dbReference type="InterPro" id="IPR039425">
    <property type="entry name" value="RNA_pol_sigma-70-like"/>
</dbReference>
<dbReference type="GO" id="GO:0006352">
    <property type="term" value="P:DNA-templated transcription initiation"/>
    <property type="evidence" value="ECO:0007669"/>
    <property type="project" value="InterPro"/>
</dbReference>
<dbReference type="Gene3D" id="1.10.10.10">
    <property type="entry name" value="Winged helix-like DNA-binding domain superfamily/Winged helix DNA-binding domain"/>
    <property type="match status" value="1"/>
</dbReference>
<evidence type="ECO:0000313" key="8">
    <source>
        <dbReference type="Proteomes" id="UP000287394"/>
    </source>
</evidence>
<keyword evidence="2" id="KW-0805">Transcription regulation</keyword>
<evidence type="ECO:0000256" key="3">
    <source>
        <dbReference type="ARBA" id="ARBA00023082"/>
    </source>
</evidence>
<organism evidence="7 8">
    <name type="scientific">Capsulimonas corticalis</name>
    <dbReference type="NCBI Taxonomy" id="2219043"/>
    <lineage>
        <taxon>Bacteria</taxon>
        <taxon>Bacillati</taxon>
        <taxon>Armatimonadota</taxon>
        <taxon>Armatimonadia</taxon>
        <taxon>Capsulimonadales</taxon>
        <taxon>Capsulimonadaceae</taxon>
        <taxon>Capsulimonas</taxon>
    </lineage>
</organism>
<dbReference type="EMBL" id="AP025739">
    <property type="protein sequence ID" value="BDI28750.1"/>
    <property type="molecule type" value="Genomic_DNA"/>
</dbReference>
<feature type="compositionally biased region" description="Low complexity" evidence="6">
    <location>
        <begin position="278"/>
        <end position="296"/>
    </location>
</feature>
<dbReference type="GO" id="GO:0003677">
    <property type="term" value="F:DNA binding"/>
    <property type="evidence" value="ECO:0007669"/>
    <property type="project" value="UniProtKB-KW"/>
</dbReference>
<dbReference type="Pfam" id="PF08281">
    <property type="entry name" value="Sigma70_r4_2"/>
    <property type="match status" value="1"/>
</dbReference>
<feature type="region of interest" description="Disordered" evidence="6">
    <location>
        <begin position="272"/>
        <end position="297"/>
    </location>
</feature>
<dbReference type="InterPro" id="IPR007627">
    <property type="entry name" value="RNA_pol_sigma70_r2"/>
</dbReference>
<evidence type="ECO:0000256" key="6">
    <source>
        <dbReference type="SAM" id="MobiDB-lite"/>
    </source>
</evidence>
<sequence>MLRRYVEENSQAAFAELAKRHLRLVFGTCLRELHDPVLAEDATQVVFLVLARKASSIRSEASLPCWLFTTARLTARQIRRREQMRQERERQAFEQSWRDEDSAVWARIADRVNDAVAALGEQDREAVLMRFFDGMSLKEIGELLGVPENTARMRVQRAVVKLRRRLAPAGATLSIAALTAALTAEAARATPDISQIGERILDSHQAGSAPMGADIFTRDSAPLSHSLSQMAQGVIQQMIINKLRTALVTASVGALGVSGIYTVASHAAASGKSRAAHTRPAIASTSAATTPGSSTTDPKALEILRQCQDAYGSMTTFDETVEAQINGAMSASAHISFQSPDKLRVVGKTLGQAPAMGLPYDMLSNSQTRRVLMDGKPFDYPMPQSDMAIAAITGVSGLSGAIVPSLLTHSKTWDFSEQAKGSPLTLSTETVNGAATYRIFSSPPTGNTTYWIDRKSYFLVKMAMDMRGKNFHTILTFDNPTVNGPIDPATFTP</sequence>
<proteinExistence type="inferred from homology"/>
<dbReference type="InterPro" id="IPR013325">
    <property type="entry name" value="RNA_pol_sigma_r2"/>
</dbReference>